<evidence type="ECO:0000313" key="2">
    <source>
        <dbReference type="Proteomes" id="UP000789366"/>
    </source>
</evidence>
<accession>A0ACA9NR89</accession>
<evidence type="ECO:0000313" key="1">
    <source>
        <dbReference type="EMBL" id="CAG8670758.1"/>
    </source>
</evidence>
<gene>
    <name evidence="1" type="ORF">SPELUC_LOCUS9648</name>
</gene>
<comment type="caution">
    <text evidence="1">The sequence shown here is derived from an EMBL/GenBank/DDBJ whole genome shotgun (WGS) entry which is preliminary data.</text>
</comment>
<reference evidence="1" key="1">
    <citation type="submission" date="2021-06" db="EMBL/GenBank/DDBJ databases">
        <authorList>
            <person name="Kallberg Y."/>
            <person name="Tangrot J."/>
            <person name="Rosling A."/>
        </authorList>
    </citation>
    <scope>NUCLEOTIDE SEQUENCE</scope>
    <source>
        <strain evidence="1">28 12/20/2015</strain>
    </source>
</reference>
<dbReference type="Proteomes" id="UP000789366">
    <property type="component" value="Unassembled WGS sequence"/>
</dbReference>
<proteinExistence type="predicted"/>
<feature type="non-terminal residue" evidence="1">
    <location>
        <position position="1"/>
    </location>
</feature>
<dbReference type="EMBL" id="CAJVPW010016542">
    <property type="protein sequence ID" value="CAG8670758.1"/>
    <property type="molecule type" value="Genomic_DNA"/>
</dbReference>
<organism evidence="1 2">
    <name type="scientific">Cetraspora pellucida</name>
    <dbReference type="NCBI Taxonomy" id="1433469"/>
    <lineage>
        <taxon>Eukaryota</taxon>
        <taxon>Fungi</taxon>
        <taxon>Fungi incertae sedis</taxon>
        <taxon>Mucoromycota</taxon>
        <taxon>Glomeromycotina</taxon>
        <taxon>Glomeromycetes</taxon>
        <taxon>Diversisporales</taxon>
        <taxon>Gigasporaceae</taxon>
        <taxon>Cetraspora</taxon>
    </lineage>
</organism>
<keyword evidence="2" id="KW-1185">Reference proteome</keyword>
<protein>
    <submittedName>
        <fullName evidence="1">17427_t:CDS:1</fullName>
    </submittedName>
</protein>
<name>A0ACA9NR89_9GLOM</name>
<sequence>TIKSQKELIKELRDHLKLKFEMKEKNTSELLANIIHNVVKEVKNNKYEDSQYDKRYVGYVDFDNENAEIEAFGEKYLSYFAIKTMDIHILNTVLFSLVAKLKCIAIHTCGSVCDSAGDEVEVQMLNKLGKKSYKPSKIIAFNPELRNTVDNKWYPSRILIGVLVNRYLDIEVAIKPTEKGQQIIWRSLLSDIYLAYDENQHWA</sequence>